<keyword evidence="1" id="KW-0732">Signal</keyword>
<dbReference type="PROSITE" id="PS51257">
    <property type="entry name" value="PROKAR_LIPOPROTEIN"/>
    <property type="match status" value="1"/>
</dbReference>
<dbReference type="Pfam" id="PF01476">
    <property type="entry name" value="LysM"/>
    <property type="match status" value="1"/>
</dbReference>
<dbReference type="SMART" id="SM00257">
    <property type="entry name" value="LysM"/>
    <property type="match status" value="1"/>
</dbReference>
<feature type="domain" description="LysM" evidence="2">
    <location>
        <begin position="39"/>
        <end position="86"/>
    </location>
</feature>
<organism evidence="3 4">
    <name type="scientific">Cupriavidus respiraculi</name>
    <dbReference type="NCBI Taxonomy" id="195930"/>
    <lineage>
        <taxon>Bacteria</taxon>
        <taxon>Pseudomonadati</taxon>
        <taxon>Pseudomonadota</taxon>
        <taxon>Betaproteobacteria</taxon>
        <taxon>Burkholderiales</taxon>
        <taxon>Burkholderiaceae</taxon>
        <taxon>Cupriavidus</taxon>
    </lineage>
</organism>
<dbReference type="Gene3D" id="2.60.40.10">
    <property type="entry name" value="Immunoglobulins"/>
    <property type="match status" value="3"/>
</dbReference>
<protein>
    <recommendedName>
        <fullName evidence="2">LysM domain-containing protein</fullName>
    </recommendedName>
</protein>
<dbReference type="Proteomes" id="UP000721236">
    <property type="component" value="Unassembled WGS sequence"/>
</dbReference>
<evidence type="ECO:0000313" key="3">
    <source>
        <dbReference type="EMBL" id="CAG9174965.1"/>
    </source>
</evidence>
<gene>
    <name evidence="3" type="ORF">LMG21510_02743</name>
</gene>
<dbReference type="PANTHER" id="PTHR38731">
    <property type="entry name" value="LIPL45-RELATED LIPOPROTEIN-RELATED"/>
    <property type="match status" value="1"/>
</dbReference>
<feature type="chain" id="PRO_5045430048" description="LysM domain-containing protein" evidence="1">
    <location>
        <begin position="30"/>
        <end position="554"/>
    </location>
</feature>
<dbReference type="EMBL" id="CAJZAH010000002">
    <property type="protein sequence ID" value="CAG9174965.1"/>
    <property type="molecule type" value="Genomic_DNA"/>
</dbReference>
<dbReference type="InterPro" id="IPR018392">
    <property type="entry name" value="LysM"/>
</dbReference>
<dbReference type="InterPro" id="IPR016930">
    <property type="entry name" value="UCP029644"/>
</dbReference>
<dbReference type="PANTHER" id="PTHR38731:SF3">
    <property type="entry name" value="BLL6125 PROTEIN"/>
    <property type="match status" value="1"/>
</dbReference>
<dbReference type="Gene3D" id="3.10.350.10">
    <property type="entry name" value="LysM domain"/>
    <property type="match status" value="1"/>
</dbReference>
<dbReference type="PROSITE" id="PS51782">
    <property type="entry name" value="LYSM"/>
    <property type="match status" value="1"/>
</dbReference>
<dbReference type="InterPro" id="IPR036779">
    <property type="entry name" value="LysM_dom_sf"/>
</dbReference>
<dbReference type="PIRSF" id="PIRSF029644">
    <property type="entry name" value="UCP029644"/>
    <property type="match status" value="1"/>
</dbReference>
<dbReference type="CDD" id="cd00118">
    <property type="entry name" value="LysM"/>
    <property type="match status" value="1"/>
</dbReference>
<dbReference type="SUPFAM" id="SSF54106">
    <property type="entry name" value="LysM domain"/>
    <property type="match status" value="1"/>
</dbReference>
<dbReference type="Pfam" id="PF04773">
    <property type="entry name" value="FecR"/>
    <property type="match status" value="1"/>
</dbReference>
<reference evidence="3 4" key="1">
    <citation type="submission" date="2021-08" db="EMBL/GenBank/DDBJ databases">
        <authorList>
            <person name="Peeters C."/>
        </authorList>
    </citation>
    <scope>NUCLEOTIDE SEQUENCE [LARGE SCALE GENOMIC DNA]</scope>
    <source>
        <strain evidence="3 4">LMG 21510</strain>
    </source>
</reference>
<dbReference type="InterPro" id="IPR013783">
    <property type="entry name" value="Ig-like_fold"/>
</dbReference>
<dbReference type="RefSeq" id="WP_224042232.1">
    <property type="nucleotide sequence ID" value="NZ_CAJZAH010000002.1"/>
</dbReference>
<sequence length="554" mass="57875">MRPDRARRRPLAAVAIAIACLCHGGAVHAGPAGTEGEHFVYVVDPGDTLSALAHRFLARTDGWRALQALNRVADPYRLAPGTRIRIPLRWIPVTAGTVTVVSALGDVAADGGRVRAGMQLAEAARIRTGADGLLTLELADGSRVVLPQDTSLEVRRVRAFARSGLGDTVLRVEHGGAESQVAPRGEGVGRFEMRTPMMVTGVRGTRYEVVAGEREARGAVLEGEVAVRGRGPAERRVAAGHGVNVGAGGTVSAPRALLPAPALPELPAPFYAPTAQVSWQAVPGATSYRVTVTRDRARTEAVLSQVVPGPGATLSGLPHGNLYLHVRAVDAGGLGGYPGTAAMSVRLEPAAPITLEPARGAAHYGDAAVLFGWAQVDTADRYQLEIADNADFAGEVRRAATRDTGAAQTLGHGQWWWRVRSLDGAGEPGPWSAAVAFSVRPQPPAARVAADDGSGTLSLNWPADAAGQGPAAYRVQLASDAAFRGVVAEVTASGNDASVPRPRAGVYFVRVARVEHDGAVSPYSTPQRIELREFVRDAGGVPVNVGEGPMRRDG</sequence>
<evidence type="ECO:0000259" key="2">
    <source>
        <dbReference type="PROSITE" id="PS51782"/>
    </source>
</evidence>
<evidence type="ECO:0000256" key="1">
    <source>
        <dbReference type="SAM" id="SignalP"/>
    </source>
</evidence>
<name>A0ABN7YNL3_9BURK</name>
<proteinExistence type="predicted"/>
<comment type="caution">
    <text evidence="3">The sequence shown here is derived from an EMBL/GenBank/DDBJ whole genome shotgun (WGS) entry which is preliminary data.</text>
</comment>
<evidence type="ECO:0000313" key="4">
    <source>
        <dbReference type="Proteomes" id="UP000721236"/>
    </source>
</evidence>
<dbReference type="InterPro" id="IPR006860">
    <property type="entry name" value="FecR"/>
</dbReference>
<dbReference type="Gene3D" id="2.60.120.1440">
    <property type="match status" value="1"/>
</dbReference>
<feature type="signal peptide" evidence="1">
    <location>
        <begin position="1"/>
        <end position="29"/>
    </location>
</feature>
<accession>A0ABN7YNL3</accession>
<keyword evidence="4" id="KW-1185">Reference proteome</keyword>